<dbReference type="PROSITE" id="PS51144">
    <property type="entry name" value="ALPHA_CA_2"/>
    <property type="match status" value="1"/>
</dbReference>
<evidence type="ECO:0000256" key="6">
    <source>
        <dbReference type="ARBA" id="ARBA00023239"/>
    </source>
</evidence>
<comment type="catalytic activity">
    <reaction evidence="7 8">
        <text>hydrogencarbonate + H(+) = CO2 + H2O</text>
        <dbReference type="Rhea" id="RHEA:10748"/>
        <dbReference type="ChEBI" id="CHEBI:15377"/>
        <dbReference type="ChEBI" id="CHEBI:15378"/>
        <dbReference type="ChEBI" id="CHEBI:16526"/>
        <dbReference type="ChEBI" id="CHEBI:17544"/>
        <dbReference type="EC" id="4.2.1.1"/>
    </reaction>
</comment>
<evidence type="ECO:0000256" key="5">
    <source>
        <dbReference type="ARBA" id="ARBA00022833"/>
    </source>
</evidence>
<comment type="function">
    <text evidence="1 8">Reversible hydration of carbon dioxide.</text>
</comment>
<comment type="cofactor">
    <cofactor evidence="8">
        <name>Zn(2+)</name>
        <dbReference type="ChEBI" id="CHEBI:29105"/>
    </cofactor>
</comment>
<comment type="similarity">
    <text evidence="2 8">Belongs to the alpha-carbonic anhydrase family.</text>
</comment>
<reference evidence="10" key="1">
    <citation type="journal article" date="2016" name="PLoS Negl. Trop. Dis.">
        <title>A Deep Insight into the Sialome of Rhodnius neglectus, a Vector of Chagas Disease.</title>
        <authorList>
            <person name="Santiago P.B."/>
            <person name="Assumpcao T.C."/>
            <person name="Araujo C.N."/>
            <person name="Bastos I.M."/>
            <person name="Neves D."/>
            <person name="Silva I.G."/>
            <person name="Charneau S."/>
            <person name="Queiroz R.M."/>
            <person name="Raiol T."/>
            <person name="Oliveira J.V."/>
            <person name="Sousa M.V."/>
            <person name="Calvo E."/>
            <person name="Ribeiro J.M."/>
            <person name="Santana J.M."/>
        </authorList>
    </citation>
    <scope>NUCLEOTIDE SEQUENCE</scope>
    <source>
        <tissue evidence="10">Salivary glands</tissue>
    </source>
</reference>
<evidence type="ECO:0000256" key="2">
    <source>
        <dbReference type="ARBA" id="ARBA00010718"/>
    </source>
</evidence>
<feature type="signal peptide" evidence="8">
    <location>
        <begin position="1"/>
        <end position="21"/>
    </location>
</feature>
<protein>
    <recommendedName>
        <fullName evidence="3 8">Carbonic anhydrase</fullName>
        <ecNumber evidence="3 8">4.2.1.1</ecNumber>
    </recommendedName>
</protein>
<dbReference type="PROSITE" id="PS00162">
    <property type="entry name" value="ALPHA_CA_1"/>
    <property type="match status" value="1"/>
</dbReference>
<evidence type="ECO:0000256" key="4">
    <source>
        <dbReference type="ARBA" id="ARBA00022723"/>
    </source>
</evidence>
<evidence type="ECO:0000313" key="10">
    <source>
        <dbReference type="EMBL" id="JAI52889.1"/>
    </source>
</evidence>
<keyword evidence="5 8" id="KW-0862">Zinc</keyword>
<dbReference type="InterPro" id="IPR023561">
    <property type="entry name" value="Carbonic_anhydrase_a-class"/>
</dbReference>
<accession>A0A0P4VL85</accession>
<dbReference type="InterPro" id="IPR018338">
    <property type="entry name" value="Carbonic_anhydrase_a-class_CS"/>
</dbReference>
<dbReference type="Gene3D" id="3.10.200.10">
    <property type="entry name" value="Alpha carbonic anhydrase"/>
    <property type="match status" value="2"/>
</dbReference>
<dbReference type="GO" id="GO:0008270">
    <property type="term" value="F:zinc ion binding"/>
    <property type="evidence" value="ECO:0007669"/>
    <property type="project" value="UniProtKB-UniRule"/>
</dbReference>
<organism evidence="10">
    <name type="scientific">Rhodnius neglectus</name>
    <dbReference type="NCBI Taxonomy" id="72488"/>
    <lineage>
        <taxon>Eukaryota</taxon>
        <taxon>Metazoa</taxon>
        <taxon>Ecdysozoa</taxon>
        <taxon>Arthropoda</taxon>
        <taxon>Hexapoda</taxon>
        <taxon>Insecta</taxon>
        <taxon>Pterygota</taxon>
        <taxon>Neoptera</taxon>
        <taxon>Paraneoptera</taxon>
        <taxon>Hemiptera</taxon>
        <taxon>Heteroptera</taxon>
        <taxon>Panheteroptera</taxon>
        <taxon>Cimicomorpha</taxon>
        <taxon>Reduviidae</taxon>
        <taxon>Triatominae</taxon>
        <taxon>Rhodnius</taxon>
    </lineage>
</organism>
<dbReference type="InterPro" id="IPR036398">
    <property type="entry name" value="CA_dom_sf"/>
</dbReference>
<dbReference type="EC" id="4.2.1.1" evidence="3 8"/>
<evidence type="ECO:0000256" key="1">
    <source>
        <dbReference type="ARBA" id="ARBA00002904"/>
    </source>
</evidence>
<dbReference type="Pfam" id="PF00194">
    <property type="entry name" value="Carb_anhydrase"/>
    <property type="match status" value="2"/>
</dbReference>
<dbReference type="EMBL" id="GDKW01003706">
    <property type="protein sequence ID" value="JAI52889.1"/>
    <property type="molecule type" value="mRNA"/>
</dbReference>
<feature type="non-terminal residue" evidence="10">
    <location>
        <position position="362"/>
    </location>
</feature>
<keyword evidence="8" id="KW-0732">Signal</keyword>
<dbReference type="PANTHER" id="PTHR18952">
    <property type="entry name" value="CARBONIC ANHYDRASE"/>
    <property type="match status" value="1"/>
</dbReference>
<dbReference type="SUPFAM" id="SSF51069">
    <property type="entry name" value="Carbonic anhydrase"/>
    <property type="match status" value="2"/>
</dbReference>
<dbReference type="CDD" id="cd00326">
    <property type="entry name" value="alpha_CA"/>
    <property type="match status" value="1"/>
</dbReference>
<feature type="domain" description="Alpha-carbonic anhydrase" evidence="9">
    <location>
        <begin position="15"/>
        <end position="362"/>
    </location>
</feature>
<dbReference type="InterPro" id="IPR001148">
    <property type="entry name" value="CA_dom"/>
</dbReference>
<evidence type="ECO:0000259" key="9">
    <source>
        <dbReference type="PROSITE" id="PS51144"/>
    </source>
</evidence>
<dbReference type="PANTHER" id="PTHR18952:SF265">
    <property type="entry name" value="CARBONIC ANHYDRASE"/>
    <property type="match status" value="1"/>
</dbReference>
<evidence type="ECO:0000256" key="3">
    <source>
        <dbReference type="ARBA" id="ARBA00012925"/>
    </source>
</evidence>
<evidence type="ECO:0000256" key="7">
    <source>
        <dbReference type="ARBA" id="ARBA00048348"/>
    </source>
</evidence>
<name>A0A0P4VL85_9HEMI</name>
<proteinExistence type="evidence at transcript level"/>
<keyword evidence="6 8" id="KW-0456">Lyase</keyword>
<dbReference type="AlphaFoldDB" id="A0A0P4VL85"/>
<feature type="chain" id="PRO_5025097408" description="Carbonic anhydrase" evidence="8">
    <location>
        <begin position="22"/>
        <end position="362"/>
    </location>
</feature>
<dbReference type="SMART" id="SM01057">
    <property type="entry name" value="Carb_anhydrase"/>
    <property type="match status" value="1"/>
</dbReference>
<keyword evidence="4 8" id="KW-0479">Metal-binding</keyword>
<dbReference type="GO" id="GO:0004089">
    <property type="term" value="F:carbonate dehydratase activity"/>
    <property type="evidence" value="ECO:0007669"/>
    <property type="project" value="UniProtKB-UniRule"/>
</dbReference>
<evidence type="ECO:0000256" key="8">
    <source>
        <dbReference type="RuleBase" id="RU367011"/>
    </source>
</evidence>
<sequence length="362" mass="41013">MALILNFIYFIIFCSIHSVKSAKCQLKENCPDERKFQSPIDIITCDTKKVDFPPLRLDNLNSAADVTIKNTGTTLEASQAQNGSITGGPLQKVYSFSQLHFHWSCKTGEGSEHLINGRRYAMEGHFVFSRSYEIDVSTTKLDEIRQSYYYNKCLEVNPSYGNCTAENNDAIVFNDCDNEINLIHSCDVEAETEQRTEQIAARNAGNQFVSWIEQREPNGNPCDKIETTKKYSDAAAQFSKQTVTINAVLAVFFVKSEIAPKYDLLDKARDVVKVNSTVEERGKFISQFVNLLNLKDGFYTYSGSLTTPPFDTNVIWLVLPQPLLVKNAQVNLLCKLNSEEGGLIEENFREIQKLYDRVVCRR</sequence>